<dbReference type="AlphaFoldDB" id="G7NKV4"/>
<reference evidence="3" key="1">
    <citation type="journal article" date="2011" name="Nat. Biotechnol.">
        <title>Genome sequencing and comparison of two nonhuman primate animal models, the cynomolgus and Chinese rhesus macaques.</title>
        <authorList>
            <person name="Yan G."/>
            <person name="Zhang G."/>
            <person name="Fang X."/>
            <person name="Zhang Y."/>
            <person name="Li C."/>
            <person name="Ling F."/>
            <person name="Cooper D.N."/>
            <person name="Li Q."/>
            <person name="Li Y."/>
            <person name="van Gool A.J."/>
            <person name="Du H."/>
            <person name="Chen J."/>
            <person name="Chen R."/>
            <person name="Zhang P."/>
            <person name="Huang Z."/>
            <person name="Thompson J.R."/>
            <person name="Meng Y."/>
            <person name="Bai Y."/>
            <person name="Wang J."/>
            <person name="Zhuo M."/>
            <person name="Wang T."/>
            <person name="Huang Y."/>
            <person name="Wei L."/>
            <person name="Li J."/>
            <person name="Wang Z."/>
            <person name="Hu H."/>
            <person name="Yang P."/>
            <person name="Le L."/>
            <person name="Stenson P.D."/>
            <person name="Li B."/>
            <person name="Liu X."/>
            <person name="Ball E.V."/>
            <person name="An N."/>
            <person name="Huang Q."/>
            <person name="Zhang Y."/>
            <person name="Fan W."/>
            <person name="Zhang X."/>
            <person name="Li Y."/>
            <person name="Wang W."/>
            <person name="Katze M.G."/>
            <person name="Su B."/>
            <person name="Nielsen R."/>
            <person name="Yang H."/>
            <person name="Wang J."/>
            <person name="Wang X."/>
            <person name="Wang J."/>
        </authorList>
    </citation>
    <scope>NUCLEOTIDE SEQUENCE [LARGE SCALE GENOMIC DNA]</scope>
    <source>
        <strain evidence="3">CR-5</strain>
    </source>
</reference>
<dbReference type="Proteomes" id="UP000013456">
    <property type="component" value="Chromosome 18"/>
</dbReference>
<evidence type="ECO:0000256" key="2">
    <source>
        <dbReference type="SAM" id="SignalP"/>
    </source>
</evidence>
<feature type="chain" id="PRO_5003501340" description="Secreted protein" evidence="2">
    <location>
        <begin position="30"/>
        <end position="112"/>
    </location>
</feature>
<organism evidence="3">
    <name type="scientific">Macaca mulatta</name>
    <name type="common">Rhesus macaque</name>
    <dbReference type="NCBI Taxonomy" id="9544"/>
    <lineage>
        <taxon>Eukaryota</taxon>
        <taxon>Metazoa</taxon>
        <taxon>Chordata</taxon>
        <taxon>Craniata</taxon>
        <taxon>Vertebrata</taxon>
        <taxon>Euteleostomi</taxon>
        <taxon>Mammalia</taxon>
        <taxon>Eutheria</taxon>
        <taxon>Euarchontoglires</taxon>
        <taxon>Primates</taxon>
        <taxon>Haplorrhini</taxon>
        <taxon>Catarrhini</taxon>
        <taxon>Cercopithecidae</taxon>
        <taxon>Cercopithecinae</taxon>
        <taxon>Macaca</taxon>
    </lineage>
</organism>
<accession>G7NKV4</accession>
<protein>
    <recommendedName>
        <fullName evidence="4">Secreted protein</fullName>
    </recommendedName>
</protein>
<proteinExistence type="predicted"/>
<dbReference type="EMBL" id="CM001270">
    <property type="protein sequence ID" value="EHH29352.1"/>
    <property type="molecule type" value="Genomic_DNA"/>
</dbReference>
<evidence type="ECO:0000313" key="3">
    <source>
        <dbReference type="EMBL" id="EHH29352.1"/>
    </source>
</evidence>
<feature type="compositionally biased region" description="Basic and acidic residues" evidence="1">
    <location>
        <begin position="94"/>
        <end position="112"/>
    </location>
</feature>
<sequence>MIDLHIRCIIHVVATLLSTLLSLISVAISATCKDEKGKQEVETGQEPSGLSVILAKVKCAKRQKTVVRVRFYTLSMRNKACRKKLSKGYNQRPEGSKEESHMVVKEKRKGEH</sequence>
<evidence type="ECO:0008006" key="4">
    <source>
        <dbReference type="Google" id="ProtNLM"/>
    </source>
</evidence>
<feature type="region of interest" description="Disordered" evidence="1">
    <location>
        <begin position="84"/>
        <end position="112"/>
    </location>
</feature>
<keyword evidence="2" id="KW-0732">Signal</keyword>
<feature type="signal peptide" evidence="2">
    <location>
        <begin position="1"/>
        <end position="29"/>
    </location>
</feature>
<gene>
    <name evidence="3" type="ORF">EGK_09755</name>
</gene>
<name>G7NKV4_MACMU</name>
<evidence type="ECO:0000256" key="1">
    <source>
        <dbReference type="SAM" id="MobiDB-lite"/>
    </source>
</evidence>